<evidence type="ECO:0000256" key="1">
    <source>
        <dbReference type="ARBA" id="ARBA00005836"/>
    </source>
</evidence>
<proteinExistence type="inferred from homology"/>
<sequence length="437" mass="48899">MLEKLIEIGKRYADEVEIYQINNFSSGVSFENGILKDIDSSIQSGISLRIIKDGKLGFSYTKNLLDPEGLVKNAVDSLKGDIKVEFSFPERRELKVLNTYDSEIENLTNTKMVEEGQRISEILSQATNTQINVGVVKSVSEIRIINSKGVDYSTKNSSYMCYAAAMYPGSYSSISRIIVDKKFKEFSKEDFEYITFLYNNSKKEVKTKSGRMKVMFLPTTMYVLIWRLTYGTNGKNVYERTTPLIDKIGTQIFDSSITIYNDPFNDSLPGARAFDDEGVESRVLPIVENGVLKNFYYDLYYGSKMGIGSTGNGYKVSDWGGEIIRVRPTPALEHLYMKPGDKDFHEMIRLIDKGIIVAQALGAHSGNIPNGDFSIGLSPGLYVENGEIVGHVKDAMVAGNIYEVMKKVVAIENKNYVGNMGVFPSTIFEDVSVAIRE</sequence>
<gene>
    <name evidence="4" type="ORF">ENU78_01595</name>
</gene>
<protein>
    <submittedName>
        <fullName evidence="4">TldD/PmbA family protein</fullName>
    </submittedName>
</protein>
<feature type="domain" description="Metalloprotease TldD/E N-terminal" evidence="2">
    <location>
        <begin position="16"/>
        <end position="76"/>
    </location>
</feature>
<dbReference type="GO" id="GO:0005829">
    <property type="term" value="C:cytosol"/>
    <property type="evidence" value="ECO:0007669"/>
    <property type="project" value="TreeGrafter"/>
</dbReference>
<evidence type="ECO:0000259" key="3">
    <source>
        <dbReference type="Pfam" id="PF19289"/>
    </source>
</evidence>
<organism evidence="4">
    <name type="scientific">Dictyoglomus thermophilum</name>
    <dbReference type="NCBI Taxonomy" id="14"/>
    <lineage>
        <taxon>Bacteria</taxon>
        <taxon>Pseudomonadati</taxon>
        <taxon>Dictyoglomota</taxon>
        <taxon>Dictyoglomia</taxon>
        <taxon>Dictyoglomales</taxon>
        <taxon>Dictyoglomaceae</taxon>
        <taxon>Dictyoglomus</taxon>
    </lineage>
</organism>
<dbReference type="InterPro" id="IPR002510">
    <property type="entry name" value="Metalloprtase-TldD/E_N"/>
</dbReference>
<dbReference type="AlphaFoldDB" id="A0A7C2CP90"/>
<comment type="caution">
    <text evidence="4">The sequence shown here is derived from an EMBL/GenBank/DDBJ whole genome shotgun (WGS) entry which is preliminary data.</text>
</comment>
<evidence type="ECO:0000313" key="4">
    <source>
        <dbReference type="EMBL" id="HGK23138.1"/>
    </source>
</evidence>
<dbReference type="PANTHER" id="PTHR43421">
    <property type="entry name" value="METALLOPROTEASE PMBA"/>
    <property type="match status" value="1"/>
</dbReference>
<dbReference type="InterPro" id="IPR036059">
    <property type="entry name" value="TldD/PmbA_sf"/>
</dbReference>
<comment type="similarity">
    <text evidence="1">Belongs to the peptidase U62 family.</text>
</comment>
<dbReference type="GO" id="GO:0006508">
    <property type="term" value="P:proteolysis"/>
    <property type="evidence" value="ECO:0007669"/>
    <property type="project" value="InterPro"/>
</dbReference>
<accession>A0A7C2CP90</accession>
<evidence type="ECO:0000259" key="2">
    <source>
        <dbReference type="Pfam" id="PF01523"/>
    </source>
</evidence>
<dbReference type="PANTHER" id="PTHR43421:SF1">
    <property type="entry name" value="METALLOPROTEASE PMBA"/>
    <property type="match status" value="1"/>
</dbReference>
<reference evidence="4" key="1">
    <citation type="journal article" date="2020" name="mSystems">
        <title>Genome- and Community-Level Interaction Insights into Carbon Utilization and Element Cycling Functions of Hydrothermarchaeota in Hydrothermal Sediment.</title>
        <authorList>
            <person name="Zhou Z."/>
            <person name="Liu Y."/>
            <person name="Xu W."/>
            <person name="Pan J."/>
            <person name="Luo Z.H."/>
            <person name="Li M."/>
        </authorList>
    </citation>
    <scope>NUCLEOTIDE SEQUENCE [LARGE SCALE GENOMIC DNA]</scope>
    <source>
        <strain evidence="4">SpSt-70</strain>
    </source>
</reference>
<dbReference type="GO" id="GO:0008237">
    <property type="term" value="F:metallopeptidase activity"/>
    <property type="evidence" value="ECO:0007669"/>
    <property type="project" value="InterPro"/>
</dbReference>
<feature type="domain" description="Metalloprotease TldD/E C-terminal" evidence="3">
    <location>
        <begin position="209"/>
        <end position="434"/>
    </location>
</feature>
<name>A0A7C2CP90_DICTH</name>
<dbReference type="Gene3D" id="3.30.2290.10">
    <property type="entry name" value="PmbA/TldD superfamily"/>
    <property type="match status" value="1"/>
</dbReference>
<dbReference type="InterPro" id="IPR045569">
    <property type="entry name" value="Metalloprtase-TldD/E_C"/>
</dbReference>
<dbReference type="Pfam" id="PF01523">
    <property type="entry name" value="PmbA_TldD_1st"/>
    <property type="match status" value="1"/>
</dbReference>
<dbReference type="InterPro" id="IPR047657">
    <property type="entry name" value="PmbA"/>
</dbReference>
<dbReference type="RefSeq" id="WP_149122708.1">
    <property type="nucleotide sequence ID" value="NZ_VTFL01000002.1"/>
</dbReference>
<dbReference type="SUPFAM" id="SSF111283">
    <property type="entry name" value="Putative modulator of DNA gyrase, PmbA/TldD"/>
    <property type="match status" value="1"/>
</dbReference>
<dbReference type="InterPro" id="IPR035068">
    <property type="entry name" value="TldD/PmbA_N"/>
</dbReference>
<dbReference type="Pfam" id="PF19289">
    <property type="entry name" value="PmbA_TldD_3rd"/>
    <property type="match status" value="1"/>
</dbReference>
<dbReference type="EMBL" id="DTDV01000006">
    <property type="protein sequence ID" value="HGK23138.1"/>
    <property type="molecule type" value="Genomic_DNA"/>
</dbReference>